<reference evidence="4 6" key="2">
    <citation type="journal article" date="2013" name="Nature">
        <title>Insights into bilaterian evolution from three spiralian genomes.</title>
        <authorList>
            <person name="Simakov O."/>
            <person name="Marletaz F."/>
            <person name="Cho S.J."/>
            <person name="Edsinger-Gonzales E."/>
            <person name="Havlak P."/>
            <person name="Hellsten U."/>
            <person name="Kuo D.H."/>
            <person name="Larsson T."/>
            <person name="Lv J."/>
            <person name="Arendt D."/>
            <person name="Savage R."/>
            <person name="Osoegawa K."/>
            <person name="de Jong P."/>
            <person name="Grimwood J."/>
            <person name="Chapman J.A."/>
            <person name="Shapiro H."/>
            <person name="Aerts A."/>
            <person name="Otillar R.P."/>
            <person name="Terry A.Y."/>
            <person name="Boore J.L."/>
            <person name="Grigoriev I.V."/>
            <person name="Lindberg D.R."/>
            <person name="Seaver E.C."/>
            <person name="Weisblat D.A."/>
            <person name="Putnam N.H."/>
            <person name="Rokhsar D.S."/>
        </authorList>
    </citation>
    <scope>NUCLEOTIDE SEQUENCE</scope>
    <source>
        <strain evidence="4 6">I ESC-2004</strain>
    </source>
</reference>
<name>R7VBE3_CAPTE</name>
<reference evidence="5" key="3">
    <citation type="submission" date="2015-06" db="UniProtKB">
        <authorList>
            <consortium name="EnsemblMetazoa"/>
        </authorList>
    </citation>
    <scope>IDENTIFICATION</scope>
</reference>
<keyword evidence="3" id="KW-0732">Signal</keyword>
<dbReference type="OrthoDB" id="1081007at2759"/>
<dbReference type="GO" id="GO:0036374">
    <property type="term" value="F:glutathione hydrolase activity"/>
    <property type="evidence" value="ECO:0007669"/>
    <property type="project" value="InterPro"/>
</dbReference>
<evidence type="ECO:0000313" key="5">
    <source>
        <dbReference type="EnsemblMetazoa" id="CapteP148418"/>
    </source>
</evidence>
<organism evidence="4">
    <name type="scientific">Capitella teleta</name>
    <name type="common">Polychaete worm</name>
    <dbReference type="NCBI Taxonomy" id="283909"/>
    <lineage>
        <taxon>Eukaryota</taxon>
        <taxon>Metazoa</taxon>
        <taxon>Spiralia</taxon>
        <taxon>Lophotrochozoa</taxon>
        <taxon>Annelida</taxon>
        <taxon>Polychaeta</taxon>
        <taxon>Sedentaria</taxon>
        <taxon>Scolecida</taxon>
        <taxon>Capitellidae</taxon>
        <taxon>Capitella</taxon>
    </lineage>
</organism>
<dbReference type="OMA" id="RPDMFIQ"/>
<dbReference type="SUPFAM" id="SSF56235">
    <property type="entry name" value="N-terminal nucleophile aminohydrolases (Ntn hydrolases)"/>
    <property type="match status" value="1"/>
</dbReference>
<accession>R7VBE3</accession>
<dbReference type="EnsemblMetazoa" id="CapteT148418">
    <property type="protein sequence ID" value="CapteP148418"/>
    <property type="gene ID" value="CapteG148418"/>
</dbReference>
<feature type="binding site" evidence="2">
    <location>
        <begin position="397"/>
        <end position="398"/>
    </location>
    <ligand>
        <name>L-glutamate</name>
        <dbReference type="ChEBI" id="CHEBI:29985"/>
    </ligand>
</feature>
<dbReference type="EMBL" id="AMQN01017713">
    <property type="status" value="NOT_ANNOTATED_CDS"/>
    <property type="molecule type" value="Genomic_DNA"/>
</dbReference>
<feature type="active site" description="Nucleophile" evidence="1">
    <location>
        <position position="333"/>
    </location>
</feature>
<dbReference type="GO" id="GO:0005886">
    <property type="term" value="C:plasma membrane"/>
    <property type="evidence" value="ECO:0007669"/>
    <property type="project" value="TreeGrafter"/>
</dbReference>
<protein>
    <recommendedName>
        <fullName evidence="7">Gamma-glutamyltransferase</fullName>
    </recommendedName>
</protein>
<keyword evidence="6" id="KW-1185">Reference proteome</keyword>
<dbReference type="STRING" id="283909.R7VBE3"/>
<dbReference type="InterPro" id="IPR043137">
    <property type="entry name" value="GGT_ssub_C"/>
</dbReference>
<feature type="signal peptide" evidence="3">
    <location>
        <begin position="1"/>
        <end position="25"/>
    </location>
</feature>
<dbReference type="PRINTS" id="PR01210">
    <property type="entry name" value="GGTRANSPTASE"/>
</dbReference>
<reference evidence="6" key="1">
    <citation type="submission" date="2012-12" db="EMBL/GenBank/DDBJ databases">
        <authorList>
            <person name="Hellsten U."/>
            <person name="Grimwood J."/>
            <person name="Chapman J.A."/>
            <person name="Shapiro H."/>
            <person name="Aerts A."/>
            <person name="Otillar R.P."/>
            <person name="Terry A.Y."/>
            <person name="Boore J.L."/>
            <person name="Simakov O."/>
            <person name="Marletaz F."/>
            <person name="Cho S.-J."/>
            <person name="Edsinger-Gonzales E."/>
            <person name="Havlak P."/>
            <person name="Kuo D.-H."/>
            <person name="Larsson T."/>
            <person name="Lv J."/>
            <person name="Arendt D."/>
            <person name="Savage R."/>
            <person name="Osoegawa K."/>
            <person name="de Jong P."/>
            <person name="Lindberg D.R."/>
            <person name="Seaver E.C."/>
            <person name="Weisblat D.A."/>
            <person name="Putnam N.H."/>
            <person name="Grigoriev I.V."/>
            <person name="Rokhsar D.S."/>
        </authorList>
    </citation>
    <scope>NUCLEOTIDE SEQUENCE</scope>
    <source>
        <strain evidence="6">I ESC-2004</strain>
    </source>
</reference>
<dbReference type="PANTHER" id="PTHR11686:SF9">
    <property type="entry name" value="RE13973P"/>
    <property type="match status" value="1"/>
</dbReference>
<proteinExistence type="predicted"/>
<dbReference type="InterPro" id="IPR043138">
    <property type="entry name" value="GGT_lsub"/>
</dbReference>
<dbReference type="Gene3D" id="1.10.246.130">
    <property type="match status" value="1"/>
</dbReference>
<dbReference type="GO" id="GO:0006751">
    <property type="term" value="P:glutathione catabolic process"/>
    <property type="evidence" value="ECO:0007669"/>
    <property type="project" value="InterPro"/>
</dbReference>
<dbReference type="Gene3D" id="3.60.20.40">
    <property type="match status" value="1"/>
</dbReference>
<sequence>MMSRHGGSAVDATIASLMCVGVVNAQSSGIGGGFMLTIYDPKEDDVTTMIARESAPLFAHPDMFEDDPDARVSGPLSIMVPREIWGYWEAWQKYGRVEWPVLFEDTIKLCRDGWPVSQHMANAISSSMEEVLADPGLREQYLHEDLTPYEAGEIMHDLEMADTLETIANEGPHAFYNGSLSSTIIEELHSYGEYQEAQILYYSIPMWYDPIKMELPHGQYSMWTPTTPSSGPVISFMLRVLDGHANDYETVEDRALVYHRILEAFKFGFARRPYLGDIEFADEEVHEWIDLLTNASYCEHIRSLINDSSVLEDYSPDGNNHQVPPHPDVKTSTTHLNAMGGDGLAVGATATIGATFGSKTRGVTTGIVYNNMMNLFNTPEMTDISHNWPEPMKRGRSSTVPVTIMDNEGYVKLLVGGAGGPKIITSTVMVMVKYLWLGFDLERSVSAPTLNDENTGTVYYEPEFEQEVLDILITKGHVIEDYESNLAVEHALSADQCPVCWNDPSCRDNCIVGVSDYRKWGKPDGY</sequence>
<dbReference type="HOGENOM" id="CLU_014813_4_1_1"/>
<evidence type="ECO:0000256" key="1">
    <source>
        <dbReference type="PIRSR" id="PIRSR600101-1"/>
    </source>
</evidence>
<evidence type="ECO:0000256" key="3">
    <source>
        <dbReference type="SAM" id="SignalP"/>
    </source>
</evidence>
<dbReference type="EMBL" id="KB293439">
    <property type="protein sequence ID" value="ELU15949.1"/>
    <property type="molecule type" value="Genomic_DNA"/>
</dbReference>
<dbReference type="Proteomes" id="UP000014760">
    <property type="component" value="Unassembled WGS sequence"/>
</dbReference>
<dbReference type="InterPro" id="IPR000101">
    <property type="entry name" value="GGT_peptidase"/>
</dbReference>
<dbReference type="AlphaFoldDB" id="R7VBE3"/>
<dbReference type="PANTHER" id="PTHR11686">
    <property type="entry name" value="GAMMA GLUTAMYL TRANSPEPTIDASE"/>
    <property type="match status" value="1"/>
</dbReference>
<dbReference type="Pfam" id="PF01019">
    <property type="entry name" value="G_glu_transpept"/>
    <property type="match status" value="1"/>
</dbReference>
<evidence type="ECO:0000313" key="6">
    <source>
        <dbReference type="Proteomes" id="UP000014760"/>
    </source>
</evidence>
<feature type="chain" id="PRO_5008788881" description="Gamma-glutamyltransferase" evidence="3">
    <location>
        <begin position="26"/>
        <end position="526"/>
    </location>
</feature>
<dbReference type="InterPro" id="IPR029055">
    <property type="entry name" value="Ntn_hydrolases_N"/>
</dbReference>
<evidence type="ECO:0008006" key="7">
    <source>
        <dbReference type="Google" id="ProtNLM"/>
    </source>
</evidence>
<feature type="binding site" evidence="2">
    <location>
        <position position="52"/>
    </location>
    <ligand>
        <name>L-glutamate</name>
        <dbReference type="ChEBI" id="CHEBI:29985"/>
    </ligand>
</feature>
<evidence type="ECO:0000313" key="4">
    <source>
        <dbReference type="EMBL" id="ELU15949.1"/>
    </source>
</evidence>
<evidence type="ECO:0000256" key="2">
    <source>
        <dbReference type="PIRSR" id="PIRSR600101-2"/>
    </source>
</evidence>
<feature type="binding site" evidence="2">
    <location>
        <position position="420"/>
    </location>
    <ligand>
        <name>L-glutamate</name>
        <dbReference type="ChEBI" id="CHEBI:29985"/>
    </ligand>
</feature>
<gene>
    <name evidence="4" type="ORF">CAPTEDRAFT_148418</name>
</gene>